<feature type="domain" description="Sec23/Sec24 trunk" evidence="8">
    <location>
        <begin position="346"/>
        <end position="579"/>
    </location>
</feature>
<dbReference type="GO" id="GO:0008270">
    <property type="term" value="F:zinc ion binding"/>
    <property type="evidence" value="ECO:0007669"/>
    <property type="project" value="InterPro"/>
</dbReference>
<dbReference type="GO" id="GO:0090110">
    <property type="term" value="P:COPII-coated vesicle cargo loading"/>
    <property type="evidence" value="ECO:0007669"/>
    <property type="project" value="TreeGrafter"/>
</dbReference>
<feature type="domain" description="Sec23/Sec24 beta-sandwich" evidence="10">
    <location>
        <begin position="585"/>
        <end position="669"/>
    </location>
</feature>
<dbReference type="InterPro" id="IPR050550">
    <property type="entry name" value="SEC23_SEC24_subfamily"/>
</dbReference>
<comment type="similarity">
    <text evidence="2">Belongs to the SEC23/SEC24 family. SEC24 subfamily.</text>
</comment>
<dbReference type="GO" id="GO:0030127">
    <property type="term" value="C:COPII vesicle coat"/>
    <property type="evidence" value="ECO:0007669"/>
    <property type="project" value="InterPro"/>
</dbReference>
<dbReference type="AlphaFoldDB" id="A0A1Q2YBU2"/>
<dbReference type="Gene3D" id="3.40.20.10">
    <property type="entry name" value="Severin"/>
    <property type="match status" value="1"/>
</dbReference>
<dbReference type="Gene3D" id="2.30.30.380">
    <property type="entry name" value="Zn-finger domain of Sec23/24"/>
    <property type="match status" value="1"/>
</dbReference>
<dbReference type="Proteomes" id="UP000186136">
    <property type="component" value="Unassembled WGS sequence"/>
</dbReference>
<dbReference type="GO" id="GO:0006886">
    <property type="term" value="P:intracellular protein transport"/>
    <property type="evidence" value="ECO:0007669"/>
    <property type="project" value="InterPro"/>
</dbReference>
<keyword evidence="5" id="KW-0333">Golgi apparatus</keyword>
<gene>
    <name evidence="11" type="ORF">PMKS-000432</name>
</gene>
<dbReference type="GO" id="GO:0000139">
    <property type="term" value="C:Golgi membrane"/>
    <property type="evidence" value="ECO:0007669"/>
    <property type="project" value="UniProtKB-SubCell"/>
</dbReference>
<dbReference type="Pfam" id="PF04815">
    <property type="entry name" value="Sec23_helical"/>
    <property type="match status" value="1"/>
</dbReference>
<sequence length="969" mass="108240">MSMVNDFVSGQQNLLAEELKDLSLNNENTHQDDHPQQQNGYHVGQQGQSTQASASAKKRRGHHAFHNFTSQAPQIYEHEHVDPNEAASAVGLFPPQLSNQYDFMSGNVNGGGSGSQNANPNFVQPNFGNSPQIFETSRKDVLSQKNGTGFSNDVYNINQAAVTEDLSVPGLRNHLNEIYKEKEFLSFEHVSPPLAGTEYKAVDQANSIPQFSRLSMYSIPFCEELREKSKIPLGICLRPFADYVPQPEVPMKVPQIKIEEGEVVPRCRRCRAYLNPAMQHNGRNMICNICGFASPVPEAYASTVNFQGVRDDYHLRPELHTGVVDYIVPKEYNLNENEDLSTLHRVFLIDLTHASYKSKLVETVCSAIRMAIYKEDGSSNLPPGTLISIMGFDNNLHFYKLSSELQQATISVVTDLEDPFVPFNDGLFVDPVKSYNIIDLTLTTIEQSSRYLTPEPALGSALTAAGLLLKDVGGGQIVAFLSTLPSFGPGASLPRNNNGKLDADFVKETLTPESKYYKNLATEFVKNNIGLNLFVASNTNVDLINLGTLAISTGGTVKEWLPFNVERDDVTLIFEVKKVVQNIAGYQSQLKVRCSHGLQVNNYYGPFATVNGDFAPNIPIVSGDTSIVCDFVYDSKLDTKKDVHFQAALLYTSSEGVRKVRVINNILSVTQRISDVFDFSDQDTIVKILIKRALEKISTANLVALKSSLMMQCCEIMAAYKYYIARHNAMPTQLVLPQSLRTLPMVLLSILKTRAFASKTGFPDLRVYSFFKLSQYDLTKLSAYLYPLLFCIHSLEEGEFINNEQTGMMNLSPSIPVSVGNLAFGGAYLVFNGDRTIIWLHSDVSVLLLQDLFGPHVDSLEKLTTYVSQMPVLDTYISSQVRNICDYLARHFNSTEKQSVEICRFRADPNEQEFQSMFVEDKSLDLVWSYAEFLKELHKNIENKTNNLNSISSKVDNDGENLSRRFGIF</sequence>
<accession>A0A1Q2YBU2</accession>
<dbReference type="InterPro" id="IPR036465">
    <property type="entry name" value="vWFA_dom_sf"/>
</dbReference>
<dbReference type="PANTHER" id="PTHR13803:SF4">
    <property type="entry name" value="SECRETORY 24CD, ISOFORM C"/>
    <property type="match status" value="1"/>
</dbReference>
<dbReference type="InterPro" id="IPR036175">
    <property type="entry name" value="Sec23/24_helical_dom_sf"/>
</dbReference>
<evidence type="ECO:0000256" key="1">
    <source>
        <dbReference type="ARBA" id="ARBA00004394"/>
    </source>
</evidence>
<dbReference type="InterPro" id="IPR006900">
    <property type="entry name" value="Sec23/24_helical_dom"/>
</dbReference>
<dbReference type="SUPFAM" id="SSF81995">
    <property type="entry name" value="beta-sandwich domain of Sec23/24"/>
    <property type="match status" value="1"/>
</dbReference>
<dbReference type="PANTHER" id="PTHR13803">
    <property type="entry name" value="SEC24-RELATED PROTEIN"/>
    <property type="match status" value="1"/>
</dbReference>
<organism evidence="11 12">
    <name type="scientific">Pichia membranifaciens</name>
    <dbReference type="NCBI Taxonomy" id="4926"/>
    <lineage>
        <taxon>Eukaryota</taxon>
        <taxon>Fungi</taxon>
        <taxon>Dikarya</taxon>
        <taxon>Ascomycota</taxon>
        <taxon>Saccharomycotina</taxon>
        <taxon>Pichiomycetes</taxon>
        <taxon>Pichiales</taxon>
        <taxon>Pichiaceae</taxon>
        <taxon>Pichia</taxon>
    </lineage>
</organism>
<dbReference type="Gene3D" id="1.20.120.730">
    <property type="entry name" value="Sec23/Sec24 helical domain"/>
    <property type="match status" value="1"/>
</dbReference>
<dbReference type="EMBL" id="BDGI01000015">
    <property type="protein sequence ID" value="GAV26971.1"/>
    <property type="molecule type" value="Genomic_DNA"/>
</dbReference>
<evidence type="ECO:0000256" key="2">
    <source>
        <dbReference type="ARBA" id="ARBA00008334"/>
    </source>
</evidence>
<dbReference type="Gene3D" id="3.40.50.410">
    <property type="entry name" value="von Willebrand factor, type A domain"/>
    <property type="match status" value="1"/>
</dbReference>
<evidence type="ECO:0000313" key="12">
    <source>
        <dbReference type="Proteomes" id="UP000186136"/>
    </source>
</evidence>
<dbReference type="GO" id="GO:0070971">
    <property type="term" value="C:endoplasmic reticulum exit site"/>
    <property type="evidence" value="ECO:0007669"/>
    <property type="project" value="TreeGrafter"/>
</dbReference>
<keyword evidence="3" id="KW-0813">Transport</keyword>
<protein>
    <submittedName>
        <fullName evidence="11">Uncharacterized protein</fullName>
    </submittedName>
</protein>
<dbReference type="SUPFAM" id="SSF82919">
    <property type="entry name" value="Zn-finger domain of Sec23/24"/>
    <property type="match status" value="1"/>
</dbReference>
<evidence type="ECO:0000256" key="5">
    <source>
        <dbReference type="ARBA" id="ARBA00023034"/>
    </source>
</evidence>
<feature type="domain" description="Zinc finger Sec23/Sec24-type" evidence="7">
    <location>
        <begin position="265"/>
        <end position="300"/>
    </location>
</feature>
<feature type="compositionally biased region" description="Low complexity" evidence="6">
    <location>
        <begin position="44"/>
        <end position="55"/>
    </location>
</feature>
<keyword evidence="4" id="KW-0653">Protein transport</keyword>
<evidence type="ECO:0000256" key="4">
    <source>
        <dbReference type="ARBA" id="ARBA00022927"/>
    </source>
</evidence>
<dbReference type="Pfam" id="PF08033">
    <property type="entry name" value="Sec23_BS"/>
    <property type="match status" value="1"/>
</dbReference>
<feature type="domain" description="Sec23/Sec24 helical" evidence="9">
    <location>
        <begin position="681"/>
        <end position="781"/>
    </location>
</feature>
<evidence type="ECO:0000259" key="8">
    <source>
        <dbReference type="Pfam" id="PF04811"/>
    </source>
</evidence>
<evidence type="ECO:0000259" key="10">
    <source>
        <dbReference type="Pfam" id="PF08033"/>
    </source>
</evidence>
<evidence type="ECO:0000256" key="6">
    <source>
        <dbReference type="SAM" id="MobiDB-lite"/>
    </source>
</evidence>
<keyword evidence="12" id="KW-1185">Reference proteome</keyword>
<evidence type="ECO:0000259" key="7">
    <source>
        <dbReference type="Pfam" id="PF04810"/>
    </source>
</evidence>
<feature type="region of interest" description="Disordered" evidence="6">
    <location>
        <begin position="26"/>
        <end position="62"/>
    </location>
</feature>
<dbReference type="SUPFAM" id="SSF81811">
    <property type="entry name" value="Helical domain of Sec23/24"/>
    <property type="match status" value="1"/>
</dbReference>
<comment type="caution">
    <text evidence="11">The sequence shown here is derived from an EMBL/GenBank/DDBJ whole genome shotgun (WGS) entry which is preliminary data.</text>
</comment>
<dbReference type="GO" id="GO:0000149">
    <property type="term" value="F:SNARE binding"/>
    <property type="evidence" value="ECO:0007669"/>
    <property type="project" value="TreeGrafter"/>
</dbReference>
<dbReference type="InterPro" id="IPR006895">
    <property type="entry name" value="Znf_Sec23_Sec24"/>
</dbReference>
<dbReference type="SUPFAM" id="SSF82754">
    <property type="entry name" value="C-terminal, gelsolin-like domain of Sec23/24"/>
    <property type="match status" value="1"/>
</dbReference>
<dbReference type="InterPro" id="IPR012990">
    <property type="entry name" value="Beta-sandwich_Sec23_24"/>
</dbReference>
<dbReference type="InterPro" id="IPR006896">
    <property type="entry name" value="Sec23/24_trunk_dom"/>
</dbReference>
<evidence type="ECO:0000313" key="11">
    <source>
        <dbReference type="EMBL" id="GAV26971.1"/>
    </source>
</evidence>
<dbReference type="SUPFAM" id="SSF53300">
    <property type="entry name" value="vWA-like"/>
    <property type="match status" value="1"/>
</dbReference>
<proteinExistence type="inferred from homology"/>
<evidence type="ECO:0000256" key="3">
    <source>
        <dbReference type="ARBA" id="ARBA00022448"/>
    </source>
</evidence>
<name>A0A1Q2YBU2_9ASCO</name>
<comment type="subcellular location">
    <subcellularLocation>
        <location evidence="1">Golgi apparatus membrane</location>
    </subcellularLocation>
</comment>
<dbReference type="InterPro" id="IPR029006">
    <property type="entry name" value="ADF-H/Gelsolin-like_dom_sf"/>
</dbReference>
<dbReference type="OrthoDB" id="49016at2759"/>
<reference evidence="11 12" key="1">
    <citation type="submission" date="2016-08" db="EMBL/GenBank/DDBJ databases">
        <title>Whole genome shotgun sequence of Pichia membranifaciens KS47-1.</title>
        <authorList>
            <person name="Konishi M."/>
            <person name="Ishida M."/>
            <person name="Arakawa T."/>
            <person name="Kato Y."/>
            <person name="Horiuchi J."/>
        </authorList>
    </citation>
    <scope>NUCLEOTIDE SEQUENCE [LARGE SCALE GENOMIC DNA]</scope>
    <source>
        <strain evidence="11 12">KS47-1</strain>
    </source>
</reference>
<evidence type="ECO:0000259" key="9">
    <source>
        <dbReference type="Pfam" id="PF04815"/>
    </source>
</evidence>
<dbReference type="Pfam" id="PF04810">
    <property type="entry name" value="zf-Sec23_Sec24"/>
    <property type="match status" value="1"/>
</dbReference>
<dbReference type="Gene3D" id="2.60.40.1670">
    <property type="entry name" value="beta-sandwich domain of Sec23/24"/>
    <property type="match status" value="1"/>
</dbReference>
<feature type="region of interest" description="Disordered" evidence="6">
    <location>
        <begin position="107"/>
        <end position="130"/>
    </location>
</feature>
<dbReference type="Pfam" id="PF04811">
    <property type="entry name" value="Sec23_trunk"/>
    <property type="match status" value="1"/>
</dbReference>
<dbReference type="InterPro" id="IPR036180">
    <property type="entry name" value="Gelsolin-like_dom_sf"/>
</dbReference>
<dbReference type="InterPro" id="IPR036174">
    <property type="entry name" value="Znf_Sec23_Sec24_sf"/>
</dbReference>